<dbReference type="GeneID" id="125179533"/>
<dbReference type="OrthoDB" id="6403699at2759"/>
<evidence type="ECO:0000313" key="2">
    <source>
        <dbReference type="RefSeq" id="XP_047741526.1"/>
    </source>
</evidence>
<accession>A0A979FY26</accession>
<name>A0A979FY26_HYAAZ</name>
<reference evidence="2" key="1">
    <citation type="submission" date="2025-08" db="UniProtKB">
        <authorList>
            <consortium name="RefSeq"/>
        </authorList>
    </citation>
    <scope>IDENTIFICATION</scope>
    <source>
        <tissue evidence="2">Whole organism</tissue>
    </source>
</reference>
<dbReference type="Proteomes" id="UP000694843">
    <property type="component" value="Unplaced"/>
</dbReference>
<protein>
    <submittedName>
        <fullName evidence="2">Uncharacterized protein LOC125179533</fullName>
    </submittedName>
</protein>
<dbReference type="KEGG" id="hazt:125179533"/>
<dbReference type="AlphaFoldDB" id="A0A979FY26"/>
<dbReference type="RefSeq" id="XP_047741526.1">
    <property type="nucleotide sequence ID" value="XM_047885570.1"/>
</dbReference>
<proteinExistence type="predicted"/>
<gene>
    <name evidence="2" type="primary">LOC125179533</name>
</gene>
<organism evidence="1 2">
    <name type="scientific">Hyalella azteca</name>
    <name type="common">Amphipod</name>
    <dbReference type="NCBI Taxonomy" id="294128"/>
    <lineage>
        <taxon>Eukaryota</taxon>
        <taxon>Metazoa</taxon>
        <taxon>Ecdysozoa</taxon>
        <taxon>Arthropoda</taxon>
        <taxon>Crustacea</taxon>
        <taxon>Multicrustacea</taxon>
        <taxon>Malacostraca</taxon>
        <taxon>Eumalacostraca</taxon>
        <taxon>Peracarida</taxon>
        <taxon>Amphipoda</taxon>
        <taxon>Senticaudata</taxon>
        <taxon>Talitrida</taxon>
        <taxon>Talitroidea</taxon>
        <taxon>Hyalellidae</taxon>
        <taxon>Hyalella</taxon>
    </lineage>
</organism>
<keyword evidence="1" id="KW-1185">Reference proteome</keyword>
<evidence type="ECO:0000313" key="1">
    <source>
        <dbReference type="Proteomes" id="UP000694843"/>
    </source>
</evidence>
<sequence>MSLSRYRHTDGVVRLHVTDVLRDPDGIVEAVGQVHTKLQSINAEDFEAQWQEMQRTLQEAGASAQDWREALLCRPHEARLAITAAQATRAEDGQFMITCGRDLEAVALMLPQDEDLAVTVQASPEVLRTPAWQQITRHHRGDLRLRLPVIDSEFLPCDDLLQQLVGSR</sequence>